<protein>
    <recommendedName>
        <fullName evidence="1">PX domain-containing protein</fullName>
    </recommendedName>
</protein>
<keyword evidence="3" id="KW-1185">Reference proteome</keyword>
<dbReference type="Proteomes" id="UP000015453">
    <property type="component" value="Unassembled WGS sequence"/>
</dbReference>
<proteinExistence type="predicted"/>
<dbReference type="SUPFAM" id="SSF64268">
    <property type="entry name" value="PX domain"/>
    <property type="match status" value="1"/>
</dbReference>
<evidence type="ECO:0000259" key="1">
    <source>
        <dbReference type="PROSITE" id="PS50195"/>
    </source>
</evidence>
<dbReference type="InterPro" id="IPR027267">
    <property type="entry name" value="AH/BAR_dom_sf"/>
</dbReference>
<dbReference type="PROSITE" id="PS50195">
    <property type="entry name" value="PX"/>
    <property type="match status" value="1"/>
</dbReference>
<accession>S8C417</accession>
<dbReference type="Pfam" id="PF00787">
    <property type="entry name" value="PX"/>
    <property type="match status" value="1"/>
</dbReference>
<reference evidence="2 3" key="1">
    <citation type="journal article" date="2013" name="BMC Genomics">
        <title>The miniature genome of a carnivorous plant Genlisea aurea contains a low number of genes and short non-coding sequences.</title>
        <authorList>
            <person name="Leushkin E.V."/>
            <person name="Sutormin R.A."/>
            <person name="Nabieva E.R."/>
            <person name="Penin A.A."/>
            <person name="Kondrashov A.S."/>
            <person name="Logacheva M.D."/>
        </authorList>
    </citation>
    <scope>NUCLEOTIDE SEQUENCE [LARGE SCALE GENOMIC DNA]</scope>
</reference>
<dbReference type="Gene3D" id="3.30.1520.10">
    <property type="entry name" value="Phox-like domain"/>
    <property type="match status" value="1"/>
</dbReference>
<gene>
    <name evidence="2" type="ORF">M569_13409</name>
</gene>
<evidence type="ECO:0000313" key="3">
    <source>
        <dbReference type="Proteomes" id="UP000015453"/>
    </source>
</evidence>
<dbReference type="GO" id="GO:0005768">
    <property type="term" value="C:endosome"/>
    <property type="evidence" value="ECO:0007669"/>
    <property type="project" value="UniProtKB-ARBA"/>
</dbReference>
<dbReference type="InterPro" id="IPR036871">
    <property type="entry name" value="PX_dom_sf"/>
</dbReference>
<dbReference type="InterPro" id="IPR044279">
    <property type="entry name" value="SNX2A/B"/>
</dbReference>
<dbReference type="GO" id="GO:0016020">
    <property type="term" value="C:membrane"/>
    <property type="evidence" value="ECO:0007669"/>
    <property type="project" value="UniProtKB-ARBA"/>
</dbReference>
<comment type="caution">
    <text evidence="2">The sequence shown here is derived from an EMBL/GenBank/DDBJ whole genome shotgun (WGS) entry which is preliminary data.</text>
</comment>
<dbReference type="CDD" id="cd06865">
    <property type="entry name" value="PX_SNX_like"/>
    <property type="match status" value="1"/>
</dbReference>
<dbReference type="Gene3D" id="1.20.1270.60">
    <property type="entry name" value="Arfaptin homology (AH) domain/BAR domain"/>
    <property type="match status" value="1"/>
</dbReference>
<evidence type="ECO:0000313" key="2">
    <source>
        <dbReference type="EMBL" id="EPS61389.1"/>
    </source>
</evidence>
<dbReference type="AlphaFoldDB" id="S8C417"/>
<organism evidence="2 3">
    <name type="scientific">Genlisea aurea</name>
    <dbReference type="NCBI Taxonomy" id="192259"/>
    <lineage>
        <taxon>Eukaryota</taxon>
        <taxon>Viridiplantae</taxon>
        <taxon>Streptophyta</taxon>
        <taxon>Embryophyta</taxon>
        <taxon>Tracheophyta</taxon>
        <taxon>Spermatophyta</taxon>
        <taxon>Magnoliopsida</taxon>
        <taxon>eudicotyledons</taxon>
        <taxon>Gunneridae</taxon>
        <taxon>Pentapetalae</taxon>
        <taxon>asterids</taxon>
        <taxon>lamiids</taxon>
        <taxon>Lamiales</taxon>
        <taxon>Lentibulariaceae</taxon>
        <taxon>Genlisea</taxon>
    </lineage>
</organism>
<feature type="domain" description="PX" evidence="1">
    <location>
        <begin position="125"/>
        <end position="245"/>
    </location>
</feature>
<dbReference type="OrthoDB" id="271164at2759"/>
<sequence>MMGCENQGEEGEEAHRNLSDEKIASVDHFRDPSASFVDHPLSSSLQFVEIPTNEGDIFPPQTLMHALSPRHSSIHSILEPPSYAEAVFRSFDLDFTESAYNSETEQPGMMLSQPLSSDYLRISVSDSQTQQELTGSLVSGGGTYVSYLFTTFTNLPEYNGSEFNVRRRFRDIVSLSDSLAENYRGYFVPLRPDKSVLESQVMQKSEFVEQRRVLLENYLCRLASHPVIRRSEELRVFLTDSGGVYGGEISVKGGAMRMNDVSQSTKGGSFLKMFKDFKQTMANDWVGVKPPLVEDDKEFLQSKEKLLTLEQHLSNVSQQAESLVKAQQDIGETMGQLGLAFVKLTKFETDEGVHVSQRANSEDTKNVAVTAVKASRLYRELNFQTVKHLVK</sequence>
<dbReference type="SMART" id="SM00312">
    <property type="entry name" value="PX"/>
    <property type="match status" value="1"/>
</dbReference>
<dbReference type="InterPro" id="IPR001683">
    <property type="entry name" value="PX_dom"/>
</dbReference>
<feature type="non-terminal residue" evidence="2">
    <location>
        <position position="391"/>
    </location>
</feature>
<dbReference type="PANTHER" id="PTHR46757:SF2">
    <property type="entry name" value="OS05G0346100 PROTEIN"/>
    <property type="match status" value="1"/>
</dbReference>
<name>S8C417_9LAMI</name>
<dbReference type="EMBL" id="AUSU01006888">
    <property type="protein sequence ID" value="EPS61389.1"/>
    <property type="molecule type" value="Genomic_DNA"/>
</dbReference>
<dbReference type="GO" id="GO:0035091">
    <property type="term" value="F:phosphatidylinositol binding"/>
    <property type="evidence" value="ECO:0007669"/>
    <property type="project" value="InterPro"/>
</dbReference>
<dbReference type="PANTHER" id="PTHR46757">
    <property type="entry name" value="SORTING NEXIN-RELATED"/>
    <property type="match status" value="1"/>
</dbReference>